<name>A0ABU3BC22_9GAMM</name>
<organism evidence="1 2">
    <name type="scientific">Spectribacter acetivorans</name>
    <dbReference type="NCBI Taxonomy" id="3075603"/>
    <lineage>
        <taxon>Bacteria</taxon>
        <taxon>Pseudomonadati</taxon>
        <taxon>Pseudomonadota</taxon>
        <taxon>Gammaproteobacteria</taxon>
        <taxon>Salinisphaerales</taxon>
        <taxon>Salinisphaeraceae</taxon>
        <taxon>Spectribacter</taxon>
    </lineage>
</organism>
<reference evidence="1 2" key="1">
    <citation type="submission" date="2023-09" db="EMBL/GenBank/DDBJ databases">
        <authorList>
            <person name="Rey-Velasco X."/>
        </authorList>
    </citation>
    <scope>NUCLEOTIDE SEQUENCE [LARGE SCALE GENOMIC DNA]</scope>
    <source>
        <strain evidence="1 2">P385</strain>
    </source>
</reference>
<evidence type="ECO:0000313" key="2">
    <source>
        <dbReference type="Proteomes" id="UP001259982"/>
    </source>
</evidence>
<dbReference type="EMBL" id="JAVRHY010000016">
    <property type="protein sequence ID" value="MDT0619550.1"/>
    <property type="molecule type" value="Genomic_DNA"/>
</dbReference>
<accession>A0ABU3BC22</accession>
<dbReference type="RefSeq" id="WP_311660051.1">
    <property type="nucleotide sequence ID" value="NZ_JAVRHY010000016.1"/>
</dbReference>
<dbReference type="SUPFAM" id="SSF158997">
    <property type="entry name" value="Trm112p-like"/>
    <property type="match status" value="1"/>
</dbReference>
<protein>
    <submittedName>
        <fullName evidence="1">Trm112 family protein</fullName>
    </submittedName>
</protein>
<dbReference type="Gene3D" id="2.20.25.10">
    <property type="match status" value="1"/>
</dbReference>
<evidence type="ECO:0000313" key="1">
    <source>
        <dbReference type="EMBL" id="MDT0619550.1"/>
    </source>
</evidence>
<sequence>MDRHLLDVLVCPVTGAAVHRLEPDERDRVNARIRSGEARYVDGTVVDEALDEALITDDHHTIYRIDDGIPVMLPDRGIPCE</sequence>
<dbReference type="Pfam" id="PF03966">
    <property type="entry name" value="Trm112p"/>
    <property type="match status" value="1"/>
</dbReference>
<proteinExistence type="predicted"/>
<dbReference type="InterPro" id="IPR005651">
    <property type="entry name" value="Trm112-like"/>
</dbReference>
<gene>
    <name evidence="1" type="ORF">RM531_13810</name>
</gene>
<keyword evidence="2" id="KW-1185">Reference proteome</keyword>
<dbReference type="Proteomes" id="UP001259982">
    <property type="component" value="Unassembled WGS sequence"/>
</dbReference>
<comment type="caution">
    <text evidence="1">The sequence shown here is derived from an EMBL/GenBank/DDBJ whole genome shotgun (WGS) entry which is preliminary data.</text>
</comment>